<keyword evidence="4" id="KW-1015">Disulfide bond</keyword>
<name>A0AAV2R7X6_MEGNR</name>
<comment type="caution">
    <text evidence="7">The sequence shown here is derived from an EMBL/GenBank/DDBJ whole genome shotgun (WGS) entry which is preliminary data.</text>
</comment>
<evidence type="ECO:0000259" key="6">
    <source>
        <dbReference type="PROSITE" id="PS51233"/>
    </source>
</evidence>
<keyword evidence="3" id="KW-0732">Signal</keyword>
<feature type="non-terminal residue" evidence="7">
    <location>
        <position position="1"/>
    </location>
</feature>
<accession>A0AAV2R7X6</accession>
<dbReference type="AlphaFoldDB" id="A0AAV2R7X6"/>
<keyword evidence="8" id="KW-1185">Reference proteome</keyword>
<dbReference type="PANTHER" id="PTHR11339">
    <property type="entry name" value="EXTRACELLULAR MATRIX GLYCOPROTEIN RELATED"/>
    <property type="match status" value="1"/>
</dbReference>
<dbReference type="CDD" id="cd19941">
    <property type="entry name" value="TIL"/>
    <property type="match status" value="1"/>
</dbReference>
<reference evidence="7 8" key="1">
    <citation type="submission" date="2024-05" db="EMBL/GenBank/DDBJ databases">
        <authorList>
            <person name="Wallberg A."/>
        </authorList>
    </citation>
    <scope>NUCLEOTIDE SEQUENCE [LARGE SCALE GENOMIC DNA]</scope>
</reference>
<dbReference type="PANTHER" id="PTHR11339:SF386">
    <property type="entry name" value="HEMOLECTIN, ISOFORM A"/>
    <property type="match status" value="1"/>
</dbReference>
<dbReference type="PROSITE" id="PS51233">
    <property type="entry name" value="VWFD"/>
    <property type="match status" value="1"/>
</dbReference>
<keyword evidence="5" id="KW-0325">Glycoprotein</keyword>
<evidence type="ECO:0000256" key="5">
    <source>
        <dbReference type="ARBA" id="ARBA00023180"/>
    </source>
</evidence>
<evidence type="ECO:0000256" key="3">
    <source>
        <dbReference type="ARBA" id="ARBA00022729"/>
    </source>
</evidence>
<evidence type="ECO:0000256" key="1">
    <source>
        <dbReference type="ARBA" id="ARBA00004613"/>
    </source>
</evidence>
<dbReference type="InterPro" id="IPR025155">
    <property type="entry name" value="WxxW_domain"/>
</dbReference>
<proteinExistence type="predicted"/>
<comment type="subcellular location">
    <subcellularLocation>
        <location evidence="1">Secreted</location>
    </subcellularLocation>
</comment>
<dbReference type="Pfam" id="PF08742">
    <property type="entry name" value="C8"/>
    <property type="match status" value="1"/>
</dbReference>
<dbReference type="InterPro" id="IPR001846">
    <property type="entry name" value="VWF_type-D"/>
</dbReference>
<protein>
    <recommendedName>
        <fullName evidence="6">VWFD domain-containing protein</fullName>
    </recommendedName>
</protein>
<evidence type="ECO:0000256" key="2">
    <source>
        <dbReference type="ARBA" id="ARBA00022525"/>
    </source>
</evidence>
<dbReference type="GO" id="GO:0005576">
    <property type="term" value="C:extracellular region"/>
    <property type="evidence" value="ECO:0007669"/>
    <property type="project" value="UniProtKB-SubCell"/>
</dbReference>
<dbReference type="InterPro" id="IPR014853">
    <property type="entry name" value="VWF/SSPO/ZAN-like_Cys-rich_dom"/>
</dbReference>
<evidence type="ECO:0000256" key="4">
    <source>
        <dbReference type="ARBA" id="ARBA00023157"/>
    </source>
</evidence>
<gene>
    <name evidence="7" type="ORF">MNOR_LOCUS20275</name>
</gene>
<dbReference type="InterPro" id="IPR050780">
    <property type="entry name" value="Mucin_vWF_Thrombospondin_sf"/>
</dbReference>
<sequence>VRGLCGNYNDDELDDFKTPSGGSGEVSSRIFGDSWRLQNYCPESLLIKDTCSLHPHRKVWANEECSILKSHLFQPCHSEVPVEPYVERCLFDTCGCDTGGDCHCLCTAIATYAHECNIHGVYISWRTPSLCPMQCDETCEHYEPCIPTCPFETCDTLNTPRTTVCSEDICVEGCAKDVCPPGEVHKSLTDKECIPKTDCEKKCLEIDGEVYLEGDIISQDDCHSCYCSKMKEKCIGTPCPLSVSTVISITPRTTTTPYPISDVTEFAKDCKSGWSAWVNQDHPMILKKNSDIETIPQKTPMASGDNGMCTADMFSDIKCRTVGNHQPYSNQVGVTCDLYSGLKCEGPVTAREAKACRDYEISLFCDCSRDPVPRTPEPEIPATPPPIIIPD</sequence>
<evidence type="ECO:0000313" key="7">
    <source>
        <dbReference type="EMBL" id="CAL4114083.1"/>
    </source>
</evidence>
<dbReference type="Proteomes" id="UP001497623">
    <property type="component" value="Unassembled WGS sequence"/>
</dbReference>
<evidence type="ECO:0000313" key="8">
    <source>
        <dbReference type="Proteomes" id="UP001497623"/>
    </source>
</evidence>
<dbReference type="EMBL" id="CAXKWB010015556">
    <property type="protein sequence ID" value="CAL4114083.1"/>
    <property type="molecule type" value="Genomic_DNA"/>
</dbReference>
<feature type="domain" description="VWFD" evidence="6">
    <location>
        <begin position="1"/>
        <end position="42"/>
    </location>
</feature>
<feature type="non-terminal residue" evidence="7">
    <location>
        <position position="391"/>
    </location>
</feature>
<keyword evidence="2" id="KW-0964">Secreted</keyword>
<dbReference type="SMART" id="SM00832">
    <property type="entry name" value="C8"/>
    <property type="match status" value="1"/>
</dbReference>
<dbReference type="Pfam" id="PF13330">
    <property type="entry name" value="Mucin2_WxxW"/>
    <property type="match status" value="1"/>
</dbReference>
<organism evidence="7 8">
    <name type="scientific">Meganyctiphanes norvegica</name>
    <name type="common">Northern krill</name>
    <name type="synonym">Thysanopoda norvegica</name>
    <dbReference type="NCBI Taxonomy" id="48144"/>
    <lineage>
        <taxon>Eukaryota</taxon>
        <taxon>Metazoa</taxon>
        <taxon>Ecdysozoa</taxon>
        <taxon>Arthropoda</taxon>
        <taxon>Crustacea</taxon>
        <taxon>Multicrustacea</taxon>
        <taxon>Malacostraca</taxon>
        <taxon>Eumalacostraca</taxon>
        <taxon>Eucarida</taxon>
        <taxon>Euphausiacea</taxon>
        <taxon>Euphausiidae</taxon>
        <taxon>Meganyctiphanes</taxon>
    </lineage>
</organism>